<sequence length="715" mass="79959">MPHPKSPTEETFRTLSSLTPSTSVKSHIITKKVDLPLRPAPSKRQSQHSEIAKALLVSQCLDKHENDSVPQIPSESHAFSYPPAQPASLESTEENDGGFLSSSSSSSDIMNAHNEMPQSLQVKRLSRNGGVGPAATDTPLPSEPTSPRIPFLRTNSAGSTPRMRPTTLDIPGLTRSKVSPDGRIAKRDVGSKLIIIMVGLPARGKSYITKKLARYLNWLQHDTKIFNVGERRRKVAHHGPDKDLPNLTGPQAAAKALMASQDLHIPSLHLPDAAGLDQSLEPPEEHEMNGDVEADDMEHNADFFDPSNVKAAQIREQCAIDTLDDLFDYILEGSGAVGILDATNSTLARRKLIMERIKERASSCNVLFIESVCEDENLLESNMRLKLSGPDYKDKDPVASLQDFKKRVAVYQKGYVPLGDYEEQNHMPYVKMIDVGRKVISYQIKGFLSSTAVYYLLNFNLAPRQIWITRHGESVDNVLGKIGGDSDLSGNGIKYAKALEQFVSGKRHEWDIHQHAKTQNTHFPPLPGDTTPPNPYVSAGAEEQNFCVWTSMLKRSAQTAKYFNDDDYDVKEMRMLNELYAGVMEGMTYEQIQEQFADEYAQRKKDKLAYRYPGPGGEGYLDVINRLRPVIVELERMTDHCVLITHRSVARVLLAYFRGLSRDEVADLDCPLGMLYCLEPKPYGVDFKAYRYNPSTSGFDHLPDYQLQRQTVLNN</sequence>
<accession>A0A6A6UMC5</accession>
<feature type="region of interest" description="Disordered" evidence="4">
    <location>
        <begin position="1"/>
        <end position="25"/>
    </location>
</feature>
<dbReference type="GO" id="GO:0005829">
    <property type="term" value="C:cytosol"/>
    <property type="evidence" value="ECO:0007669"/>
    <property type="project" value="TreeGrafter"/>
</dbReference>
<dbReference type="PRINTS" id="PR00991">
    <property type="entry name" value="6PFRUCTKNASE"/>
</dbReference>
<feature type="domain" description="6-phosphofructo-2-kinase" evidence="5">
    <location>
        <begin position="296"/>
        <end position="463"/>
    </location>
</feature>
<feature type="region of interest" description="Disordered" evidence="4">
    <location>
        <begin position="127"/>
        <end position="175"/>
    </location>
</feature>
<dbReference type="GO" id="GO:0005524">
    <property type="term" value="F:ATP binding"/>
    <property type="evidence" value="ECO:0007669"/>
    <property type="project" value="UniProtKB-KW"/>
</dbReference>
<dbReference type="EMBL" id="MU004232">
    <property type="protein sequence ID" value="KAF2672064.1"/>
    <property type="molecule type" value="Genomic_DNA"/>
</dbReference>
<feature type="domain" description="6-phosphofructo-2-kinase" evidence="5">
    <location>
        <begin position="184"/>
        <end position="249"/>
    </location>
</feature>
<feature type="compositionally biased region" description="Polar residues" evidence="4">
    <location>
        <begin position="13"/>
        <end position="25"/>
    </location>
</feature>
<gene>
    <name evidence="6" type="ORF">BT63DRAFT_452559</name>
</gene>
<feature type="binding site" evidence="3">
    <location>
        <position position="555"/>
    </location>
    <ligand>
        <name>substrate</name>
    </ligand>
</feature>
<feature type="region of interest" description="Disordered" evidence="4">
    <location>
        <begin position="65"/>
        <end position="111"/>
    </location>
</feature>
<dbReference type="CDD" id="cd07067">
    <property type="entry name" value="HP_PGM_like"/>
    <property type="match status" value="1"/>
</dbReference>
<evidence type="ECO:0000256" key="4">
    <source>
        <dbReference type="SAM" id="MobiDB-lite"/>
    </source>
</evidence>
<keyword evidence="2" id="KW-0067">ATP-binding</keyword>
<dbReference type="Proteomes" id="UP000799302">
    <property type="component" value="Unassembled WGS sequence"/>
</dbReference>
<dbReference type="Pfam" id="PF01591">
    <property type="entry name" value="6PF2K"/>
    <property type="match status" value="2"/>
</dbReference>
<dbReference type="AlphaFoldDB" id="A0A6A6UMC5"/>
<feature type="compositionally biased region" description="Basic and acidic residues" evidence="4">
    <location>
        <begin position="1"/>
        <end position="12"/>
    </location>
</feature>
<evidence type="ECO:0000256" key="3">
    <source>
        <dbReference type="PIRSR" id="PIRSR613078-2"/>
    </source>
</evidence>
<evidence type="ECO:0000256" key="1">
    <source>
        <dbReference type="ARBA" id="ARBA00022741"/>
    </source>
</evidence>
<dbReference type="GO" id="GO:0006000">
    <property type="term" value="P:fructose metabolic process"/>
    <property type="evidence" value="ECO:0007669"/>
    <property type="project" value="InterPro"/>
</dbReference>
<dbReference type="InterPro" id="IPR013078">
    <property type="entry name" value="His_Pase_superF_clade-1"/>
</dbReference>
<evidence type="ECO:0000259" key="5">
    <source>
        <dbReference type="Pfam" id="PF01591"/>
    </source>
</evidence>
<dbReference type="SMART" id="SM00855">
    <property type="entry name" value="PGAM"/>
    <property type="match status" value="1"/>
</dbReference>
<dbReference type="GO" id="GO:0003873">
    <property type="term" value="F:6-phosphofructo-2-kinase activity"/>
    <property type="evidence" value="ECO:0007669"/>
    <property type="project" value="InterPro"/>
</dbReference>
<dbReference type="PIRSF" id="PIRSF000709">
    <property type="entry name" value="6PFK_2-Ptase"/>
    <property type="match status" value="1"/>
</dbReference>
<dbReference type="SUPFAM" id="SSF53254">
    <property type="entry name" value="Phosphoglycerate mutase-like"/>
    <property type="match status" value="1"/>
</dbReference>
<dbReference type="OrthoDB" id="267323at2759"/>
<dbReference type="InterPro" id="IPR001345">
    <property type="entry name" value="PG/BPGM_mutase_AS"/>
</dbReference>
<protein>
    <submittedName>
        <fullName evidence="6">Bifunctional 6-phosphofructo-2-kinase/fructose-2,6-bisphosphate 2-phosphatase</fullName>
    </submittedName>
</protein>
<evidence type="ECO:0000256" key="2">
    <source>
        <dbReference type="ARBA" id="ARBA00022840"/>
    </source>
</evidence>
<dbReference type="SUPFAM" id="SSF52540">
    <property type="entry name" value="P-loop containing nucleoside triphosphate hydrolases"/>
    <property type="match status" value="1"/>
</dbReference>
<dbReference type="PROSITE" id="PS00175">
    <property type="entry name" value="PG_MUTASE"/>
    <property type="match status" value="1"/>
</dbReference>
<dbReference type="PANTHER" id="PTHR10606">
    <property type="entry name" value="6-PHOSPHOFRUCTO-2-KINASE/FRUCTOSE-2,6-BISPHOSPHATASE"/>
    <property type="match status" value="1"/>
</dbReference>
<reference evidence="6" key="1">
    <citation type="journal article" date="2020" name="Stud. Mycol.">
        <title>101 Dothideomycetes genomes: a test case for predicting lifestyles and emergence of pathogens.</title>
        <authorList>
            <person name="Haridas S."/>
            <person name="Albert R."/>
            <person name="Binder M."/>
            <person name="Bloem J."/>
            <person name="Labutti K."/>
            <person name="Salamov A."/>
            <person name="Andreopoulos B."/>
            <person name="Baker S."/>
            <person name="Barry K."/>
            <person name="Bills G."/>
            <person name="Bluhm B."/>
            <person name="Cannon C."/>
            <person name="Castanera R."/>
            <person name="Culley D."/>
            <person name="Daum C."/>
            <person name="Ezra D."/>
            <person name="Gonzalez J."/>
            <person name="Henrissat B."/>
            <person name="Kuo A."/>
            <person name="Liang C."/>
            <person name="Lipzen A."/>
            <person name="Lutzoni F."/>
            <person name="Magnuson J."/>
            <person name="Mondo S."/>
            <person name="Nolan M."/>
            <person name="Ohm R."/>
            <person name="Pangilinan J."/>
            <person name="Park H.-J."/>
            <person name="Ramirez L."/>
            <person name="Alfaro M."/>
            <person name="Sun H."/>
            <person name="Tritt A."/>
            <person name="Yoshinaga Y."/>
            <person name="Zwiers L.-H."/>
            <person name="Turgeon B."/>
            <person name="Goodwin S."/>
            <person name="Spatafora J."/>
            <person name="Crous P."/>
            <person name="Grigoriev I."/>
        </authorList>
    </citation>
    <scope>NUCLEOTIDE SEQUENCE</scope>
    <source>
        <strain evidence="6">CBS 115976</strain>
    </source>
</reference>
<proteinExistence type="predicted"/>
<evidence type="ECO:0000313" key="7">
    <source>
        <dbReference type="Proteomes" id="UP000799302"/>
    </source>
</evidence>
<dbReference type="InterPro" id="IPR027417">
    <property type="entry name" value="P-loop_NTPase"/>
</dbReference>
<name>A0A6A6UMC5_9PEZI</name>
<dbReference type="Gene3D" id="3.40.50.1240">
    <property type="entry name" value="Phosphoglycerate mutase-like"/>
    <property type="match status" value="1"/>
</dbReference>
<dbReference type="InterPro" id="IPR029033">
    <property type="entry name" value="His_PPase_superfam"/>
</dbReference>
<keyword evidence="1" id="KW-0547">Nucleotide-binding</keyword>
<dbReference type="InterPro" id="IPR013079">
    <property type="entry name" value="6Phosfructo_kin"/>
</dbReference>
<evidence type="ECO:0000313" key="6">
    <source>
        <dbReference type="EMBL" id="KAF2672064.1"/>
    </source>
</evidence>
<dbReference type="InterPro" id="IPR003094">
    <property type="entry name" value="6Pfruct_kin"/>
</dbReference>
<keyword evidence="7" id="KW-1185">Reference proteome</keyword>
<organism evidence="6 7">
    <name type="scientific">Microthyrium microscopicum</name>
    <dbReference type="NCBI Taxonomy" id="703497"/>
    <lineage>
        <taxon>Eukaryota</taxon>
        <taxon>Fungi</taxon>
        <taxon>Dikarya</taxon>
        <taxon>Ascomycota</taxon>
        <taxon>Pezizomycotina</taxon>
        <taxon>Dothideomycetes</taxon>
        <taxon>Dothideomycetes incertae sedis</taxon>
        <taxon>Microthyriales</taxon>
        <taxon>Microthyriaceae</taxon>
        <taxon>Microthyrium</taxon>
    </lineage>
</organism>
<dbReference type="GO" id="GO:0006003">
    <property type="term" value="P:fructose 2,6-bisphosphate metabolic process"/>
    <property type="evidence" value="ECO:0007669"/>
    <property type="project" value="InterPro"/>
</dbReference>
<dbReference type="Pfam" id="PF00300">
    <property type="entry name" value="His_Phos_1"/>
    <property type="match status" value="1"/>
</dbReference>
<dbReference type="Gene3D" id="3.40.50.300">
    <property type="entry name" value="P-loop containing nucleotide triphosphate hydrolases"/>
    <property type="match status" value="1"/>
</dbReference>
<keyword evidence="6" id="KW-0418">Kinase</keyword>
<dbReference type="PANTHER" id="PTHR10606:SF32">
    <property type="entry name" value="6-PHOSPHOFRUCTO-2-KINASE 1"/>
    <property type="match status" value="1"/>
</dbReference>
<keyword evidence="6" id="KW-0808">Transferase</keyword>